<accession>A0A5N6GN67</accession>
<dbReference type="GO" id="GO:0016846">
    <property type="term" value="F:carbon-sulfur lyase activity"/>
    <property type="evidence" value="ECO:0007669"/>
    <property type="project" value="InterPro"/>
</dbReference>
<dbReference type="SUPFAM" id="SSF51316">
    <property type="entry name" value="Mss4-like"/>
    <property type="match status" value="1"/>
</dbReference>
<comment type="similarity">
    <text evidence="1">Belongs to the Gfa family.</text>
</comment>
<gene>
    <name evidence="7" type="ORF">BDV35DRAFT_383998</name>
</gene>
<evidence type="ECO:0000256" key="5">
    <source>
        <dbReference type="ARBA" id="ARBA00023043"/>
    </source>
</evidence>
<dbReference type="InterPro" id="IPR036770">
    <property type="entry name" value="Ankyrin_rpt-contain_sf"/>
</dbReference>
<dbReference type="PANTHER" id="PTHR24198:SF165">
    <property type="entry name" value="ANKYRIN REPEAT-CONTAINING PROTEIN-RELATED"/>
    <property type="match status" value="1"/>
</dbReference>
<keyword evidence="4" id="KW-0862">Zinc</keyword>
<evidence type="ECO:0000256" key="2">
    <source>
        <dbReference type="ARBA" id="ARBA00022723"/>
    </source>
</evidence>
<dbReference type="SUPFAM" id="SSF48403">
    <property type="entry name" value="Ankyrin repeat"/>
    <property type="match status" value="1"/>
</dbReference>
<dbReference type="Pfam" id="PF12796">
    <property type="entry name" value="Ank_2"/>
    <property type="match status" value="2"/>
</dbReference>
<keyword evidence="5" id="KW-0040">ANK repeat</keyword>
<evidence type="ECO:0000256" key="1">
    <source>
        <dbReference type="ARBA" id="ARBA00005495"/>
    </source>
</evidence>
<evidence type="ECO:0000259" key="6">
    <source>
        <dbReference type="Pfam" id="PF04828"/>
    </source>
</evidence>
<proteinExistence type="inferred from homology"/>
<dbReference type="InterPro" id="IPR006913">
    <property type="entry name" value="CENP-V/GFA"/>
</dbReference>
<evidence type="ECO:0000313" key="7">
    <source>
        <dbReference type="EMBL" id="KAB8242510.1"/>
    </source>
</evidence>
<feature type="domain" description="CENP-V/GFA" evidence="6">
    <location>
        <begin position="293"/>
        <end position="376"/>
    </location>
</feature>
<evidence type="ECO:0000256" key="4">
    <source>
        <dbReference type="ARBA" id="ARBA00022833"/>
    </source>
</evidence>
<keyword evidence="2" id="KW-0479">Metal-binding</keyword>
<dbReference type="SMART" id="SM00248">
    <property type="entry name" value="ANK"/>
    <property type="match status" value="6"/>
</dbReference>
<sequence>MAWLGLYHPLQEWGETLIAIAVRVRCKPLCKKLVSRLPKDQRTRGCGCALIIAAKQGDENLVRFLVQEGNANVNLVARGFTTALCEACVIGALNIVKYLVEEAQANVDVRTECDNYISALAAACHSDSASRLELVKYLLEEAGAVVDPPLVSGLANSTLGIASSIGPLDLVKYLVEKGNADVNLQLEGWRCSHGTALADAVIRRRLEIIKYLVTEVHADVNQQLRFGHTNTALTTAVETGSRDIVQLLVEEGNANINLQSTCGGDRNFGSTLEYAIAYSSLIELFFKSVMLSSGSSANLLIPESHFRITSGSPKTYSMTHESGMNLTTRFCENCGSLLYKTGDREGFEGAVIVLAGTLDNTEDFEKAKPEAEFFVKHRVGWWPGLGFATQLKEFE</sequence>
<dbReference type="Gene3D" id="3.90.1590.10">
    <property type="entry name" value="glutathione-dependent formaldehyde- activating enzyme (gfa)"/>
    <property type="match status" value="1"/>
</dbReference>
<dbReference type="GO" id="GO:0046872">
    <property type="term" value="F:metal ion binding"/>
    <property type="evidence" value="ECO:0007669"/>
    <property type="project" value="UniProtKB-KW"/>
</dbReference>
<dbReference type="Pfam" id="PF04828">
    <property type="entry name" value="GFA"/>
    <property type="match status" value="1"/>
</dbReference>
<dbReference type="AlphaFoldDB" id="A0A5N6GN67"/>
<dbReference type="VEuPathDB" id="FungiDB:F9C07_2244636"/>
<dbReference type="InterPro" id="IPR002110">
    <property type="entry name" value="Ankyrin_rpt"/>
</dbReference>
<keyword evidence="3" id="KW-0677">Repeat</keyword>
<evidence type="ECO:0000256" key="3">
    <source>
        <dbReference type="ARBA" id="ARBA00022737"/>
    </source>
</evidence>
<dbReference type="VEuPathDB" id="FungiDB:AFLA_011747"/>
<dbReference type="PANTHER" id="PTHR24198">
    <property type="entry name" value="ANKYRIN REPEAT AND PROTEIN KINASE DOMAIN-CONTAINING PROTEIN"/>
    <property type="match status" value="1"/>
</dbReference>
<protein>
    <submittedName>
        <fullName evidence="7">Ankyrin repeat-containing domain protein</fullName>
    </submittedName>
</protein>
<dbReference type="Proteomes" id="UP000325434">
    <property type="component" value="Unassembled WGS sequence"/>
</dbReference>
<name>A0A5N6GN67_ASPFL</name>
<dbReference type="InterPro" id="IPR011057">
    <property type="entry name" value="Mss4-like_sf"/>
</dbReference>
<dbReference type="EMBL" id="ML734662">
    <property type="protein sequence ID" value="KAB8242510.1"/>
    <property type="molecule type" value="Genomic_DNA"/>
</dbReference>
<reference evidence="7" key="1">
    <citation type="submission" date="2019-04" db="EMBL/GenBank/DDBJ databases">
        <title>Friends and foes A comparative genomics study of 23 Aspergillus species from section Flavi.</title>
        <authorList>
            <consortium name="DOE Joint Genome Institute"/>
            <person name="Kjaerbolling I."/>
            <person name="Vesth T."/>
            <person name="Frisvad J.C."/>
            <person name="Nybo J.L."/>
            <person name="Theobald S."/>
            <person name="Kildgaard S."/>
            <person name="Isbrandt T."/>
            <person name="Kuo A."/>
            <person name="Sato A."/>
            <person name="Lyhne E.K."/>
            <person name="Kogle M.E."/>
            <person name="Wiebenga A."/>
            <person name="Kun R.S."/>
            <person name="Lubbers R.J."/>
            <person name="Makela M.R."/>
            <person name="Barry K."/>
            <person name="Chovatia M."/>
            <person name="Clum A."/>
            <person name="Daum C."/>
            <person name="Haridas S."/>
            <person name="He G."/>
            <person name="LaButti K."/>
            <person name="Lipzen A."/>
            <person name="Mondo S."/>
            <person name="Riley R."/>
            <person name="Salamov A."/>
            <person name="Simmons B.A."/>
            <person name="Magnuson J.K."/>
            <person name="Henrissat B."/>
            <person name="Mortensen U.H."/>
            <person name="Larsen T.O."/>
            <person name="Devries R.P."/>
            <person name="Grigoriev I.V."/>
            <person name="Machida M."/>
            <person name="Baker S.E."/>
            <person name="Andersen M.R."/>
        </authorList>
    </citation>
    <scope>NUCLEOTIDE SEQUENCE [LARGE SCALE GENOMIC DNA]</scope>
    <source>
        <strain evidence="7">CBS 121.62</strain>
    </source>
</reference>
<organism evidence="7">
    <name type="scientific">Aspergillus flavus</name>
    <dbReference type="NCBI Taxonomy" id="5059"/>
    <lineage>
        <taxon>Eukaryota</taxon>
        <taxon>Fungi</taxon>
        <taxon>Dikarya</taxon>
        <taxon>Ascomycota</taxon>
        <taxon>Pezizomycotina</taxon>
        <taxon>Eurotiomycetes</taxon>
        <taxon>Eurotiomycetidae</taxon>
        <taxon>Eurotiales</taxon>
        <taxon>Aspergillaceae</taxon>
        <taxon>Aspergillus</taxon>
        <taxon>Aspergillus subgen. Circumdati</taxon>
    </lineage>
</organism>
<dbReference type="Gene3D" id="1.25.40.20">
    <property type="entry name" value="Ankyrin repeat-containing domain"/>
    <property type="match status" value="2"/>
</dbReference>